<dbReference type="OMA" id="RWSKCFL"/>
<dbReference type="InterPro" id="IPR044004">
    <property type="entry name" value="TSP1_spondin_dom"/>
</dbReference>
<dbReference type="Gene3D" id="2.20.100.10">
    <property type="entry name" value="Thrombospondin type-1 (TSP1) repeat"/>
    <property type="match status" value="10"/>
</dbReference>
<dbReference type="Pfam" id="PF19028">
    <property type="entry name" value="TSP1_spondin"/>
    <property type="match status" value="5"/>
</dbReference>
<dbReference type="PANTHER" id="PTHR11311:SF31">
    <property type="entry name" value="SPONDIN-LIKE TSP1 DOMAIN-CONTAINING PROTEIN"/>
    <property type="match status" value="1"/>
</dbReference>
<feature type="domain" description="Spondin-like TSP1" evidence="8">
    <location>
        <begin position="917"/>
        <end position="968"/>
    </location>
</feature>
<reference evidence="9" key="2">
    <citation type="submission" date="2021-01" db="UniProtKB">
        <authorList>
            <consortium name="EnsemblMetazoa"/>
        </authorList>
    </citation>
    <scope>IDENTIFICATION</scope>
</reference>
<dbReference type="OrthoDB" id="5814848at2759"/>
<evidence type="ECO:0000256" key="4">
    <source>
        <dbReference type="ARBA" id="ARBA00022737"/>
    </source>
</evidence>
<feature type="domain" description="Spondin-like TSP1" evidence="8">
    <location>
        <begin position="515"/>
        <end position="570"/>
    </location>
</feature>
<keyword evidence="6" id="KW-0325">Glycoprotein</keyword>
<evidence type="ECO:0000313" key="9">
    <source>
        <dbReference type="EnsemblMetazoa" id="XP_030848892"/>
    </source>
</evidence>
<accession>A0A7M7PDU1</accession>
<organism evidence="9 10">
    <name type="scientific">Strongylocentrotus purpuratus</name>
    <name type="common">Purple sea urchin</name>
    <dbReference type="NCBI Taxonomy" id="7668"/>
    <lineage>
        <taxon>Eukaryota</taxon>
        <taxon>Metazoa</taxon>
        <taxon>Echinodermata</taxon>
        <taxon>Eleutherozoa</taxon>
        <taxon>Echinozoa</taxon>
        <taxon>Echinoidea</taxon>
        <taxon>Euechinoidea</taxon>
        <taxon>Echinacea</taxon>
        <taxon>Camarodonta</taxon>
        <taxon>Echinidea</taxon>
        <taxon>Strongylocentrotidae</taxon>
        <taxon>Strongylocentrotus</taxon>
    </lineage>
</organism>
<feature type="domain" description="Spondin-like TSP1" evidence="8">
    <location>
        <begin position="263"/>
        <end position="318"/>
    </location>
</feature>
<feature type="transmembrane region" description="Helical" evidence="7">
    <location>
        <begin position="1498"/>
        <end position="1520"/>
    </location>
</feature>
<feature type="domain" description="Spondin-like TSP1" evidence="8">
    <location>
        <begin position="399"/>
        <end position="451"/>
    </location>
</feature>
<dbReference type="PROSITE" id="PS50092">
    <property type="entry name" value="TSP1"/>
    <property type="match status" value="10"/>
</dbReference>
<evidence type="ECO:0000313" key="10">
    <source>
        <dbReference type="Proteomes" id="UP000007110"/>
    </source>
</evidence>
<keyword evidence="7" id="KW-1133">Transmembrane helix</keyword>
<keyword evidence="10" id="KW-1185">Reference proteome</keyword>
<dbReference type="Pfam" id="PF19030">
    <property type="entry name" value="TSP1_ADAMTS"/>
    <property type="match status" value="2"/>
</dbReference>
<dbReference type="InParanoid" id="A0A7M7PDU1"/>
<evidence type="ECO:0000256" key="2">
    <source>
        <dbReference type="ARBA" id="ARBA00022525"/>
    </source>
</evidence>
<dbReference type="SMART" id="SM00209">
    <property type="entry name" value="TSP1"/>
    <property type="match status" value="17"/>
</dbReference>
<feature type="domain" description="Spondin-like TSP1" evidence="8">
    <location>
        <begin position="658"/>
        <end position="702"/>
    </location>
</feature>
<keyword evidence="5" id="KW-1015">Disulfide bond</keyword>
<evidence type="ECO:0000256" key="5">
    <source>
        <dbReference type="ARBA" id="ARBA00023157"/>
    </source>
</evidence>
<evidence type="ECO:0000259" key="8">
    <source>
        <dbReference type="Pfam" id="PF19028"/>
    </source>
</evidence>
<dbReference type="EnsemblMetazoa" id="XM_030993032">
    <property type="protein sequence ID" value="XP_030848892"/>
    <property type="gene ID" value="LOC100892350"/>
</dbReference>
<evidence type="ECO:0000256" key="1">
    <source>
        <dbReference type="ARBA" id="ARBA00004613"/>
    </source>
</evidence>
<keyword evidence="7" id="KW-0812">Transmembrane</keyword>
<dbReference type="InterPro" id="IPR036383">
    <property type="entry name" value="TSP1_rpt_sf"/>
</dbReference>
<keyword evidence="2" id="KW-0964">Secreted</keyword>
<dbReference type="RefSeq" id="XP_030848892.1">
    <property type="nucleotide sequence ID" value="XM_030993032.1"/>
</dbReference>
<dbReference type="FunFam" id="2.20.100.10:FF:000185">
    <property type="entry name" value="AGAP012813-PA"/>
    <property type="match status" value="1"/>
</dbReference>
<keyword evidence="7" id="KW-0472">Membrane</keyword>
<dbReference type="FunFam" id="2.20.100.10:FF:000120">
    <property type="entry name" value="Thrombospondin, type I, domain-containing 7Ab"/>
    <property type="match status" value="3"/>
</dbReference>
<dbReference type="GO" id="GO:0005886">
    <property type="term" value="C:plasma membrane"/>
    <property type="evidence" value="ECO:0000318"/>
    <property type="project" value="GO_Central"/>
</dbReference>
<dbReference type="GO" id="GO:0030036">
    <property type="term" value="P:actin cytoskeleton organization"/>
    <property type="evidence" value="ECO:0000318"/>
    <property type="project" value="GO_Central"/>
</dbReference>
<dbReference type="FunFam" id="2.20.100.10:FF:000005">
    <property type="entry name" value="ADAM metallopeptidase with thrombospondin type 1 motif 9"/>
    <property type="match status" value="1"/>
</dbReference>
<protein>
    <recommendedName>
        <fullName evidence="8">Spondin-like TSP1 domain-containing protein</fullName>
    </recommendedName>
</protein>
<evidence type="ECO:0000256" key="3">
    <source>
        <dbReference type="ARBA" id="ARBA00022729"/>
    </source>
</evidence>
<dbReference type="SUPFAM" id="SSF82895">
    <property type="entry name" value="TSP-1 type 1 repeat"/>
    <property type="match status" value="12"/>
</dbReference>
<dbReference type="Proteomes" id="UP000007110">
    <property type="component" value="Unassembled WGS sequence"/>
</dbReference>
<keyword evidence="4" id="KW-0677">Repeat</keyword>
<name>A0A7M7PDU1_STRPU</name>
<reference evidence="10" key="1">
    <citation type="submission" date="2015-02" db="EMBL/GenBank/DDBJ databases">
        <title>Genome sequencing for Strongylocentrotus purpuratus.</title>
        <authorList>
            <person name="Murali S."/>
            <person name="Liu Y."/>
            <person name="Vee V."/>
            <person name="English A."/>
            <person name="Wang M."/>
            <person name="Skinner E."/>
            <person name="Han Y."/>
            <person name="Muzny D.M."/>
            <person name="Worley K.C."/>
            <person name="Gibbs R.A."/>
        </authorList>
    </citation>
    <scope>NUCLEOTIDE SEQUENCE</scope>
</reference>
<dbReference type="Pfam" id="PF00090">
    <property type="entry name" value="TSP_1"/>
    <property type="match status" value="4"/>
</dbReference>
<keyword evidence="3" id="KW-0732">Signal</keyword>
<dbReference type="KEGG" id="spu:100892350"/>
<dbReference type="PANTHER" id="PTHR11311">
    <property type="entry name" value="SPONDIN"/>
    <property type="match status" value="1"/>
</dbReference>
<dbReference type="GO" id="GO:0005576">
    <property type="term" value="C:extracellular region"/>
    <property type="evidence" value="ECO:0007669"/>
    <property type="project" value="UniProtKB-SubCell"/>
</dbReference>
<evidence type="ECO:0000256" key="6">
    <source>
        <dbReference type="ARBA" id="ARBA00023180"/>
    </source>
</evidence>
<dbReference type="InterPro" id="IPR051418">
    <property type="entry name" value="Spondin/Thrombospondin_T1"/>
</dbReference>
<dbReference type="GeneID" id="100892350"/>
<sequence>MVQRFPSMAFITMIKLFIYSLIFLAGPGKIDFTLAQQTHRFPSFSENSTVALPSTSPINGPTTLFEWAAGPWGDCGSTENSTFCGQSRDVFCVYIGGIKTQVPFYFCDSIPRPIKYRQCNPCPENCVLGPWSLWSDWSGTCRPANRYRTRSVFRATRFGGKECGEVSQIRRDVKLPDCRVELTMPVFKWRIGEWTSCRQPDSAAPSSCMVGQRYRQVDCVDDIGEIVEGERCLENRESEIENVLQTVNFEPARQEICTVPCDCIVSLWSTWGECSVTCHDPTAQEVVGHRLRSRRVLRAASHVGLPCPTLEDHQPCLIQNMTACPQYDWYLQDWQQCRVTLNSSATCGAGIETRQVFCVDGGIDVLTPVADELCFNSDSASLFKPVANRACYLDCPVDCEVGHWSHWSSCTKSCGEGAVQMRYREVLVENVFGGQECPSQVELRACEAIECAWWHTGRWTKCFLDRGYDDCGPGKRHRAVYCMNALNKRVDASYCAGKTKPDRQGTCSVPCAEDCVVSEWSDWGACSVSCGPNGGARKRSRRIVAYPYNRDLNPCLSEEELTQSKPCNIHVSCHTYSWQATAWGECQMNSTANCGGGGTGVGGCLMNGTASCGEGIGMESRDVGCEMETGSVADASQCDGWSLPEGSRPCDVACPQDCELSPWSTWSSCSASCGLHAKRTRTKRVLTLPVNGGQPCSQETDENGLITQYSPCMDIDPCYTYQWVASAWSECQVIGSNCGKGLQTREVYCGRNDGLEAEDGMCLLDFTQPSPTPTQRCYIPCGGDCLLSEWSEFGPCQSNCGTESLRNYCRMRKRDIVGVSMTESLSELCPHIADSDLHEFLLCGLQSSTYSWTFGPWTTCTLAEGLKCGDEGKQSRAAICLRDDNVQVADLFCEPLYPSQAGPLEERPCNVQCSIDCEVTHWSNWTSCSQACGQGERTRTRAIMISPIQGGRACPLLTDTHMCFERSCDLIEWDISEWRPCLPTDLTTNCGAGTQSRNISCPVGAENESLCQRRKAKPALTQACHLPCQGECVYSEWSAFTSCSQPCANAEKSRSRIVIRPDAELQPCTPLRQTETCSQEDCLASVYGLATGEWSTCRPIQGECGRGTRFRTLNCVNAANVPVTMNLCQHENITAHQTCMVECPVDCQLGAFTPRSRCSAFCGTHGITFKTRKIVTLFSGNGRRCQDAHSLNETRPCNVKPCFTYQWYRGNWSGCQFDSKAGCGVGYETRLVECQRSDGLTVDWEYCYLNAMNGDVDVVNPLGSTFNRSELDLATSRQCITWCPGDCVVSEWSQYTSCTANCFNSSISGQRTRIRVVTSPSVMGGKPCTTNLISSRSCPADSATCPMFRWGAGQWDRATRSRDVWCETMDPSGNLMVVEGGCDETHKPPSSLDCIPECTSLGSYCDNGVCKCAAGFLGNGRTCYPSVGCIVDTHCPFPHTMCSPERECTCRPGYYSVDGMLKCVPINVPGTTPSGGIAVDDNDSDTSPYQSKRGTWKWVVGAVCMGLIILAAILCGAIVYRYYHTGEVHFEPIPNSTNYRRSRSFRSGFKTSTLEETKC</sequence>
<dbReference type="InterPro" id="IPR000884">
    <property type="entry name" value="TSP1_rpt"/>
</dbReference>
<comment type="subcellular location">
    <subcellularLocation>
        <location evidence="1">Secreted</location>
    </subcellularLocation>
</comment>
<proteinExistence type="predicted"/>
<evidence type="ECO:0000256" key="7">
    <source>
        <dbReference type="SAM" id="Phobius"/>
    </source>
</evidence>